<accession>A0AAP2YXK3</accession>
<dbReference type="InterPro" id="IPR047676">
    <property type="entry name" value="FxLYD_dom"/>
</dbReference>
<organism evidence="2 3">
    <name type="scientific">Natronoglomus mannanivorans</name>
    <dbReference type="NCBI Taxonomy" id="2979990"/>
    <lineage>
        <taxon>Archaea</taxon>
        <taxon>Methanobacteriati</taxon>
        <taxon>Methanobacteriota</taxon>
        <taxon>Stenosarchaea group</taxon>
        <taxon>Halobacteria</taxon>
        <taxon>Halobacteriales</taxon>
        <taxon>Natrialbaceae</taxon>
        <taxon>Natronoglomus</taxon>
    </lineage>
</organism>
<dbReference type="Proteomes" id="UP001321018">
    <property type="component" value="Unassembled WGS sequence"/>
</dbReference>
<dbReference type="NCBIfam" id="NF038353">
    <property type="entry name" value="FxLYD_dom"/>
    <property type="match status" value="1"/>
</dbReference>
<dbReference type="AlphaFoldDB" id="A0AAP2YXK3"/>
<evidence type="ECO:0000313" key="3">
    <source>
        <dbReference type="Proteomes" id="UP001321018"/>
    </source>
</evidence>
<sequence>MTRVDDTRRRLLASLGAGAAIAVAGCTGASGEPHYEDGDVDVDGEGEERSAEEMTAAQSLAEQEIHESVTPLDTITIDDHEFVLEDGFVGSTVQGSVENTDDERVELVEVRVRVYDDEGDQLGRYIDRTGDLDGESTWEFTVVLLESPGDIDEYDIAALGTPS</sequence>
<protein>
    <submittedName>
        <fullName evidence="2">FxLYD domain-containing protein</fullName>
    </submittedName>
</protein>
<comment type="caution">
    <text evidence="2">The sequence shown here is derived from an EMBL/GenBank/DDBJ whole genome shotgun (WGS) entry which is preliminary data.</text>
</comment>
<evidence type="ECO:0000313" key="2">
    <source>
        <dbReference type="EMBL" id="MCU4740852.1"/>
    </source>
</evidence>
<proteinExistence type="predicted"/>
<evidence type="ECO:0000256" key="1">
    <source>
        <dbReference type="SAM" id="MobiDB-lite"/>
    </source>
</evidence>
<gene>
    <name evidence="2" type="ORF">OB960_05485</name>
</gene>
<dbReference type="EMBL" id="JAOPKA010000002">
    <property type="protein sequence ID" value="MCU4740852.1"/>
    <property type="molecule type" value="Genomic_DNA"/>
</dbReference>
<name>A0AAP2YXK3_9EURY</name>
<dbReference type="PROSITE" id="PS51257">
    <property type="entry name" value="PROKAR_LIPOPROTEIN"/>
    <property type="match status" value="1"/>
</dbReference>
<feature type="region of interest" description="Disordered" evidence="1">
    <location>
        <begin position="27"/>
        <end position="72"/>
    </location>
</feature>
<dbReference type="InterPro" id="IPR006311">
    <property type="entry name" value="TAT_signal"/>
</dbReference>
<dbReference type="PROSITE" id="PS51318">
    <property type="entry name" value="TAT"/>
    <property type="match status" value="1"/>
</dbReference>
<dbReference type="RefSeq" id="WP_338002690.1">
    <property type="nucleotide sequence ID" value="NZ_JAOPKA010000002.1"/>
</dbReference>
<reference evidence="2" key="1">
    <citation type="submission" date="2022-09" db="EMBL/GenBank/DDBJ databases">
        <title>Enrichment on poylsaccharides allowed isolation of novel metabolic and taxonomic groups of Haloarchaea.</title>
        <authorList>
            <person name="Sorokin D.Y."/>
            <person name="Elcheninov A.G."/>
            <person name="Khizhniak T.V."/>
            <person name="Kolganova T.V."/>
            <person name="Kublanov I.V."/>
        </authorList>
    </citation>
    <scope>NUCLEOTIDE SEQUENCE</scope>
    <source>
        <strain evidence="2">AArc-xg1-1</strain>
    </source>
</reference>